<name>F7VKI3_SORMK</name>
<feature type="compositionally biased region" description="Basic and acidic residues" evidence="1">
    <location>
        <begin position="1824"/>
        <end position="1841"/>
    </location>
</feature>
<dbReference type="STRING" id="771870.F7VKI3"/>
<organism evidence="2 3">
    <name type="scientific">Sordaria macrospora (strain ATCC MYA-333 / DSM 997 / K(L3346) / K-hell)</name>
    <dbReference type="NCBI Taxonomy" id="771870"/>
    <lineage>
        <taxon>Eukaryota</taxon>
        <taxon>Fungi</taxon>
        <taxon>Dikarya</taxon>
        <taxon>Ascomycota</taxon>
        <taxon>Pezizomycotina</taxon>
        <taxon>Sordariomycetes</taxon>
        <taxon>Sordariomycetidae</taxon>
        <taxon>Sordariales</taxon>
        <taxon>Sordariaceae</taxon>
        <taxon>Sordaria</taxon>
    </lineage>
</organism>
<feature type="compositionally biased region" description="Basic and acidic residues" evidence="1">
    <location>
        <begin position="2130"/>
        <end position="2151"/>
    </location>
</feature>
<protein>
    <submittedName>
        <fullName evidence="2">WGS project CABT00000000 data, contig 2.1</fullName>
    </submittedName>
</protein>
<feature type="compositionally biased region" description="Polar residues" evidence="1">
    <location>
        <begin position="1814"/>
        <end position="1823"/>
    </location>
</feature>
<feature type="region of interest" description="Disordered" evidence="1">
    <location>
        <begin position="1945"/>
        <end position="1964"/>
    </location>
</feature>
<dbReference type="InParanoid" id="F7VKI3"/>
<feature type="region of interest" description="Disordered" evidence="1">
    <location>
        <begin position="1409"/>
        <end position="1439"/>
    </location>
</feature>
<feature type="region of interest" description="Disordered" evidence="1">
    <location>
        <begin position="3007"/>
        <end position="3057"/>
    </location>
</feature>
<dbReference type="OMA" id="KAIIHVD"/>
<feature type="region of interest" description="Disordered" evidence="1">
    <location>
        <begin position="1769"/>
        <end position="1796"/>
    </location>
</feature>
<feature type="region of interest" description="Disordered" evidence="1">
    <location>
        <begin position="1601"/>
        <end position="1650"/>
    </location>
</feature>
<feature type="compositionally biased region" description="Acidic residues" evidence="1">
    <location>
        <begin position="884"/>
        <end position="894"/>
    </location>
</feature>
<feature type="compositionally biased region" description="Polar residues" evidence="1">
    <location>
        <begin position="1035"/>
        <end position="1047"/>
    </location>
</feature>
<feature type="compositionally biased region" description="Basic and acidic residues" evidence="1">
    <location>
        <begin position="2225"/>
        <end position="2238"/>
    </location>
</feature>
<evidence type="ECO:0000313" key="2">
    <source>
        <dbReference type="EMBL" id="CCC06010.1"/>
    </source>
</evidence>
<evidence type="ECO:0000313" key="3">
    <source>
        <dbReference type="Proteomes" id="UP000001881"/>
    </source>
</evidence>
<dbReference type="CDD" id="cd06503">
    <property type="entry name" value="ATP-synt_Fo_b"/>
    <property type="match status" value="1"/>
</dbReference>
<reference evidence="2 3" key="1">
    <citation type="journal article" date="2010" name="PLoS Genet.">
        <title>De novo assembly of a 40 Mb eukaryotic genome from short sequence reads: Sordaria macrospora, a model organism for fungal morphogenesis.</title>
        <authorList>
            <person name="Nowrousian M."/>
            <person name="Stajich J."/>
            <person name="Chu M."/>
            <person name="Engh I."/>
            <person name="Espagne E."/>
            <person name="Halliday K."/>
            <person name="Kamerewerd J."/>
            <person name="Kempken F."/>
            <person name="Knab B."/>
            <person name="Kuo H.C."/>
            <person name="Osiewacz H.D."/>
            <person name="Poeggeler S."/>
            <person name="Read N."/>
            <person name="Seiler S."/>
            <person name="Smith K."/>
            <person name="Zickler D."/>
            <person name="Kueck U."/>
            <person name="Freitag M."/>
        </authorList>
    </citation>
    <scope>NUCLEOTIDE SEQUENCE [LARGE SCALE GENOMIC DNA]</scope>
    <source>
        <strain evidence="3">ATCC MYA-333 / DSM 997 / K(L3346) / K-hell</strain>
        <tissue evidence="2">Mycelium</tissue>
    </source>
</reference>
<feature type="compositionally biased region" description="Polar residues" evidence="1">
    <location>
        <begin position="1016"/>
        <end position="1026"/>
    </location>
</feature>
<feature type="region of interest" description="Disordered" evidence="1">
    <location>
        <begin position="2606"/>
        <end position="2657"/>
    </location>
</feature>
<feature type="compositionally biased region" description="Pro residues" evidence="1">
    <location>
        <begin position="70"/>
        <end position="83"/>
    </location>
</feature>
<feature type="compositionally biased region" description="Acidic residues" evidence="1">
    <location>
        <begin position="1237"/>
        <end position="1250"/>
    </location>
</feature>
<accession>F7VKI3</accession>
<keyword evidence="3" id="KW-1185">Reference proteome</keyword>
<feature type="region of interest" description="Disordered" evidence="1">
    <location>
        <begin position="62"/>
        <end position="98"/>
    </location>
</feature>
<feature type="region of interest" description="Disordered" evidence="1">
    <location>
        <begin position="1978"/>
        <end position="2268"/>
    </location>
</feature>
<feature type="compositionally biased region" description="Basic and acidic residues" evidence="1">
    <location>
        <begin position="1121"/>
        <end position="1139"/>
    </location>
</feature>
<feature type="compositionally biased region" description="Basic and acidic residues" evidence="1">
    <location>
        <begin position="1415"/>
        <end position="1424"/>
    </location>
</feature>
<dbReference type="HOGENOM" id="CLU_225903_0_0_1"/>
<feature type="compositionally biased region" description="Low complexity" evidence="1">
    <location>
        <begin position="696"/>
        <end position="713"/>
    </location>
</feature>
<feature type="region of interest" description="Disordered" evidence="1">
    <location>
        <begin position="1065"/>
        <end position="1327"/>
    </location>
</feature>
<feature type="compositionally biased region" description="Basic and acidic residues" evidence="1">
    <location>
        <begin position="1999"/>
        <end position="2009"/>
    </location>
</feature>
<gene>
    <name evidence="2" type="ORF">SMAC_00226</name>
</gene>
<feature type="compositionally biased region" description="Acidic residues" evidence="1">
    <location>
        <begin position="2203"/>
        <end position="2214"/>
    </location>
</feature>
<feature type="compositionally biased region" description="Low complexity" evidence="1">
    <location>
        <begin position="607"/>
        <end position="621"/>
    </location>
</feature>
<feature type="compositionally biased region" description="Polar residues" evidence="1">
    <location>
        <begin position="980"/>
        <end position="991"/>
    </location>
</feature>
<dbReference type="VEuPathDB" id="FungiDB:SMAC_00226"/>
<feature type="region of interest" description="Disordered" evidence="1">
    <location>
        <begin position="1808"/>
        <end position="1845"/>
    </location>
</feature>
<evidence type="ECO:0000256" key="1">
    <source>
        <dbReference type="SAM" id="MobiDB-lite"/>
    </source>
</evidence>
<proteinExistence type="predicted"/>
<feature type="region of interest" description="Disordered" evidence="1">
    <location>
        <begin position="924"/>
        <end position="1051"/>
    </location>
</feature>
<feature type="compositionally biased region" description="Polar residues" evidence="1">
    <location>
        <begin position="2030"/>
        <end position="2039"/>
    </location>
</feature>
<feature type="region of interest" description="Disordered" evidence="1">
    <location>
        <begin position="607"/>
        <end position="768"/>
    </location>
</feature>
<feature type="compositionally biased region" description="Polar residues" evidence="1">
    <location>
        <begin position="1156"/>
        <end position="1166"/>
    </location>
</feature>
<sequence length="3209" mass="353012">MTTLCGNLQDCPLHQRTKPKMEIQLQPRLDCLKTAAHVILDLQFHAAEGMAWWDSSRRSLGASLRSQKQHPPPVVEPPAPAPTGPHQRPRHIDTHTVPPHSTMELERALLSPITEEQPVVATLAEATNTGPLVVHVHIQFHDQDLHSVTHSQTYVSSPYFEPTGRICNGLLRRIEHCSEELITRTDPTALEVIKEGTHDRKPLRFELTYRVTRAGWMGEWAVRTYRSYQQRPLTAASAKEVIIASHKTIGMFFRRHDSDFRWLGGSVLDATTETAESSLDIEVAFRHRNPRRLIPAFKRVVKVYSKQATPLTAEMGRDLLAHGAEAINRSLGLRKQKLEVHAQQCTTMTCQHRDSTALNIDVRITNGMGPSHSNLQRSIRSSLSLFHDSHGEDFVRDVEESLADVTQAIDTQINQTNDFEFTIVELKGVKWSVQEPATFTVGASASHRRRDIQAVLERIQTGIGDVLQGHNTAVRVNARKRGHLVFQEVIQTHEIPGRSKTFQSPEEERSVLISRLTERIQKDIDMIFKDTCSIDDIALEEEERHPHPIEVPLSPGLSVEWPDRQNGPSLEFPPLSAKTSTERVNDNPLSFVKRAFSLKRRSTSSLRQSLRSIASSRSSLNSHDDAYSVDIPHYPEVPARPVSPIPATSTKSSKKRFSLGKKISNIFKSKESKSDSKSDSKNDTKSESSSKRRFFRSSSSKSASAASAAPAEPKLMRAHTTKEGSGGQTLHRPTRSMTSNPLGSYDLTPAARGSVEYPRPFQTATPNLANRHGFASKTFETYPQPTEPRWSVDRLERPVMDTPQLYEDAKEFPHQLLTPGLTTRNADTPNSFHWLASPGADAYSTAPSTPALSLGGESSPRHSLLISPVHVRHPELKDNTSSDFEPESEPEEPEVGTGAAAADALVVAETDVLELPEDEVRSIVFAPQEYTTEPKPVAEGSDEEGVKPESQDASATVILEEDTTATPLDLHKTAPEPIVSSETLASENQELGTEPAPLSNETAPEESDFPSPDIRPQQSNHETTVSVDARDANSETKSAPDNGTEVQNVPVVQVGEKVVATETDYFNNSESRAESKPTADVIDSDTNSAKATDVPVSQIDKPADDLTGLVAEPPIIQSGPEEGKTEHQHDQEFDAHVSDVEDVPPSTEEVAHDVQSAVNELQSGPEEQTADLVNYEAEADASETRDEPSSTDEFTQDRNDNIPEDEDVRAPSTDEISPIAELIAQEPEQAQFSPEVDAPEPGEDNIEPQTEDLKQNGSVDFPIDVSEPSVADPIIAPLETREDVVQPDTSSEESTSEHGKESSELAEGDSISPAGSETLVEDQEEEDMINTLASLHISNVEKDAGASTKGHHVFFPWTTSAVGPASEPLESNSQYIDGSALVAHAEIPCFEPREPSGVESRDVKNILGPESVSVESKEDVHFENDTSEIPDGVPSSLEKADVEFEEEDRPHSPVDIDLLQPSELVDFKSEGLDLCEAPEVAPEFCDIKKSDHAHVASEADLPLEDAVPLEDYVPLEDAVPLEDYVPFEEAPDAQQAQQPEVALPPVNRADEPMSVTVVEEAPDAEEDYELSFGTVETAEDIDAAQAVDDVQHVQHVQHVEDVGPTSETALEAPDPQEDEKLEVSATGPDVTAQDTSNIEERGQPFASTSDVVECGHASEDVYDNWDVDVEEKPHLDERGTEDRDPTFPQFWPNSSSIFIPFAPLEALDNDPETPYPDSMSPKDVAALGVETAEYRDPTLLQFRSNDVPEIADCSYAFGEPAEDGFEAFESTKSVSSGVEEKADYRDPTMPQFRPHELSKPALTPFVSHEEVTEDNNASPQTVDASREEVSHPGEGAAEYRDPTMPQFRPNSCSFVLRPSVSVVMAEADGYKEPPASVVDETPFETSKPSEDDVDYRDPTMPQYRPNSFGSVWRPSVSILMAEANGQKEQPESLVDESPVKIFQPAETDINYRDPTMPQFRPNSLGVVRPTSVSVVLRETNGHKEPPALLIDEVPGEALKPGDFDSDYRDLTMPQFRPNSTSESMPIPSISGESLEQGEQSGVPAEDDNEEISSQGDQSTEDRDPTMPQFKPNRDRPELPHLNRVDAEPTTQKNVEVTNVGPVETEKGEDGTTQFHAEDTASPEQLDESAQPEHVEVEAPGTERVREAKLVEVEAPEQIQPDAALPAESVVDNHSVTGNEEAEAGPSEPANVNSQPGPRPTTEQSEEILEQEELSQDQYDSLFDPVDPKSVTEEGKVEAGDPELPEVDSESVSEPSFKPTSEDIPATQEEELYQDQYDALFEPKEENGLQGTAHEAALKFPEVPKISQVDYRDPTMPQFRANVFLPYRDPTMPQFRPNAVMTISPISVPARVQEPNEKIDHDYAVKRTMGGLDQLESEERAGLNDEVVEQATDLSEQVLEQLGAEAGQTEDLYEQLETEQTTRANELLEHVIDEHALEEAETILEQIKAEAEQTEVLLEQTNTEQAERVKELLEEVITEQALEETDNALEKIEAEAEQTEELLKELDTEQTERTIEIAQNLEIQHSLEENEKTLEQLENEIESTEELLEKVDAEQTERVEELLEQFETEKEIEQNQASMEDIDAEVKKNEALLEELDIKQDERAEEILEQQGSQPEGSQQEHIPTSATESTEESLNPSTEVPESFLDEFPADKEQTAPSVVLPAEAEVAETAVDEVPPAPLELLSEPFTVAQAESDTTEMQDTQPLTVTLVDDASISKPSDIENVQLEHPGIELANLEDEGLEDADVESDVPAVEPTTGPVITNSDTWVEHTDVGDVVLETPAPVVQRVVAEISTHEPIIQEVRLEFPNIEHANLEDEGLEDSELQPDIPAAEHAVEPVVVNCDTWVEHADVEDAGVQVHVPAVVSTGEEATQGSIVAPIQSTHEEMPTEQLDIHAEPALSAECVAKPDLEILAATEPQSDQEINTTQPNFDSDIKEEEPSTSQVSFAQDANLDEQDTLSEVVDRSLGDTPGAEDTDDSTGDLATRDAKGCLRVESLDNLVRSAEAVERKLRELPDDEPATGEDEKAHGEEVTPALEPVEEPLPAAPEAIADETGDLDETPLAILTVKQEDMIAGQEMLHDIPAVALPDLCLLEEVAPHEPISAPAIGLITKKPSEPAQQPSDIPSPRQVFGVSPRGSVDTIRGSDVDEEEAPELYAPPPTAGFFGFHHYHENKWAKVGLLDALINSTSRRFSLPLQALLHRRHKSDAPQ</sequence>
<feature type="region of interest" description="Disordered" evidence="1">
    <location>
        <begin position="562"/>
        <end position="582"/>
    </location>
</feature>
<dbReference type="OrthoDB" id="4575874at2759"/>
<feature type="region of interest" description="Disordered" evidence="1">
    <location>
        <begin position="3112"/>
        <end position="3139"/>
    </location>
</feature>
<feature type="compositionally biased region" description="Polar residues" evidence="1">
    <location>
        <begin position="2621"/>
        <end position="2640"/>
    </location>
</feature>
<dbReference type="eggNOG" id="ENOG502QQV3">
    <property type="taxonomic scope" value="Eukaryota"/>
</dbReference>
<feature type="compositionally biased region" description="Basic and acidic residues" evidence="1">
    <location>
        <begin position="668"/>
        <end position="690"/>
    </location>
</feature>
<feature type="region of interest" description="Disordered" evidence="1">
    <location>
        <begin position="2913"/>
        <end position="2988"/>
    </location>
</feature>
<feature type="region of interest" description="Disordered" evidence="1">
    <location>
        <begin position="1872"/>
        <end position="1908"/>
    </location>
</feature>
<comment type="caution">
    <text evidence="2">The sequence shown here is derived from an EMBL/GenBank/DDBJ whole genome shotgun (WGS) entry which is preliminary data.</text>
</comment>
<feature type="compositionally biased region" description="Low complexity" evidence="1">
    <location>
        <begin position="3031"/>
        <end position="3048"/>
    </location>
</feature>
<feature type="compositionally biased region" description="Acidic residues" evidence="1">
    <location>
        <begin position="2239"/>
        <end position="2250"/>
    </location>
</feature>
<feature type="compositionally biased region" description="Polar residues" evidence="1">
    <location>
        <begin position="2916"/>
        <end position="2930"/>
    </location>
</feature>
<dbReference type="Proteomes" id="UP000001881">
    <property type="component" value="Unassembled WGS sequence"/>
</dbReference>
<feature type="region of interest" description="Disordered" evidence="1">
    <location>
        <begin position="870"/>
        <end position="903"/>
    </location>
</feature>
<feature type="compositionally biased region" description="Low complexity" evidence="1">
    <location>
        <begin position="2608"/>
        <end position="2620"/>
    </location>
</feature>
<feature type="compositionally biased region" description="Basic and acidic residues" evidence="1">
    <location>
        <begin position="2071"/>
        <end position="2086"/>
    </location>
</feature>
<dbReference type="EMBL" id="CABT02000001">
    <property type="protein sequence ID" value="CCC06010.1"/>
    <property type="molecule type" value="Genomic_DNA"/>
</dbReference>